<name>A0ABW1LRH5_9ACTN</name>
<evidence type="ECO:0000313" key="4">
    <source>
        <dbReference type="Proteomes" id="UP001596135"/>
    </source>
</evidence>
<evidence type="ECO:0000256" key="1">
    <source>
        <dbReference type="SAM" id="SignalP"/>
    </source>
</evidence>
<reference evidence="4" key="1">
    <citation type="journal article" date="2019" name="Int. J. Syst. Evol. Microbiol.">
        <title>The Global Catalogue of Microorganisms (GCM) 10K type strain sequencing project: providing services to taxonomists for standard genome sequencing and annotation.</title>
        <authorList>
            <consortium name="The Broad Institute Genomics Platform"/>
            <consortium name="The Broad Institute Genome Sequencing Center for Infectious Disease"/>
            <person name="Wu L."/>
            <person name="Ma J."/>
        </authorList>
    </citation>
    <scope>NUCLEOTIDE SEQUENCE [LARGE SCALE GENOMIC DNA]</scope>
    <source>
        <strain evidence="4">CCUG 54522</strain>
    </source>
</reference>
<dbReference type="EMBL" id="JBHSRJ010000009">
    <property type="protein sequence ID" value="MFC6046091.1"/>
    <property type="molecule type" value="Genomic_DNA"/>
</dbReference>
<accession>A0ABW1LRH5</accession>
<evidence type="ECO:0000313" key="3">
    <source>
        <dbReference type="EMBL" id="MFC6046091.1"/>
    </source>
</evidence>
<feature type="signal peptide" evidence="1">
    <location>
        <begin position="1"/>
        <end position="20"/>
    </location>
</feature>
<dbReference type="InterPro" id="IPR025637">
    <property type="entry name" value="DUF4333"/>
</dbReference>
<dbReference type="Pfam" id="PF14230">
    <property type="entry name" value="DUF4333"/>
    <property type="match status" value="1"/>
</dbReference>
<organism evidence="3 4">
    <name type="scientific">Nocardioides hankookensis</name>
    <dbReference type="NCBI Taxonomy" id="443157"/>
    <lineage>
        <taxon>Bacteria</taxon>
        <taxon>Bacillati</taxon>
        <taxon>Actinomycetota</taxon>
        <taxon>Actinomycetes</taxon>
        <taxon>Propionibacteriales</taxon>
        <taxon>Nocardioidaceae</taxon>
        <taxon>Nocardioides</taxon>
    </lineage>
</organism>
<proteinExistence type="predicted"/>
<dbReference type="RefSeq" id="WP_379160480.1">
    <property type="nucleotide sequence ID" value="NZ_JBHSRJ010000009.1"/>
</dbReference>
<keyword evidence="1" id="KW-0732">Signal</keyword>
<comment type="caution">
    <text evidence="3">The sequence shown here is derived from an EMBL/GenBank/DDBJ whole genome shotgun (WGS) entry which is preliminary data.</text>
</comment>
<keyword evidence="4" id="KW-1185">Reference proteome</keyword>
<feature type="chain" id="PRO_5046439403" evidence="1">
    <location>
        <begin position="21"/>
        <end position="103"/>
    </location>
</feature>
<feature type="domain" description="DUF4333" evidence="2">
    <location>
        <begin position="14"/>
        <end position="89"/>
    </location>
</feature>
<gene>
    <name evidence="3" type="ORF">ACFPYL_23605</name>
</gene>
<dbReference type="Proteomes" id="UP001596135">
    <property type="component" value="Unassembled WGS sequence"/>
</dbReference>
<evidence type="ECO:0000259" key="2">
    <source>
        <dbReference type="Pfam" id="PF14230"/>
    </source>
</evidence>
<sequence length="103" mass="10858">MKNSRLLSPVVLVVAMFALASCGDSTPTVKQSDVEKEVSSQLEQQVGQAPDDISCPGDLEGKVGTEMKCTLTAGEDELGVSVKVTSVDGDNVKFDIQVDQEPS</sequence>
<protein>
    <submittedName>
        <fullName evidence="3">DUF4333 domain-containing protein</fullName>
    </submittedName>
</protein>
<dbReference type="PROSITE" id="PS51257">
    <property type="entry name" value="PROKAR_LIPOPROTEIN"/>
    <property type="match status" value="1"/>
</dbReference>